<dbReference type="KEGG" id="azq:G3580_09665"/>
<keyword evidence="2" id="KW-1185">Reference proteome</keyword>
<dbReference type="AlphaFoldDB" id="A0A6C1B3B7"/>
<dbReference type="EMBL" id="CP048836">
    <property type="protein sequence ID" value="QID17883.1"/>
    <property type="molecule type" value="Genomic_DNA"/>
</dbReference>
<accession>A0A6C1B3B7</accession>
<reference evidence="1 2" key="1">
    <citation type="submission" date="2020-02" db="EMBL/GenBank/DDBJ databases">
        <title>Nitrogenibacter mangrovi gen. nov., sp. nov. isolated from mangrove sediment, a denitrifying betaproteobacterium.</title>
        <authorList>
            <person name="Liao H."/>
            <person name="Tian Y."/>
        </authorList>
    </citation>
    <scope>NUCLEOTIDE SEQUENCE [LARGE SCALE GENOMIC DNA]</scope>
    <source>
        <strain evidence="1 2">M9-3-2</strain>
    </source>
</reference>
<protein>
    <recommendedName>
        <fullName evidence="3">C-type lysozyme inhibitor domain-containing protein</fullName>
    </recommendedName>
</protein>
<sequence>MKHPRLVSGLLVLSGIIGAGIGLAVSSPAPASTEFVCTDGERLTVANTGDTLRIRTGTGIFTLQAGDEPHQFLGQSLQLRVQDSGVELLRAGSTEVVRCRTLLQRT</sequence>
<dbReference type="RefSeq" id="WP_173765045.1">
    <property type="nucleotide sequence ID" value="NZ_CP048836.1"/>
</dbReference>
<dbReference type="Proteomes" id="UP000501991">
    <property type="component" value="Chromosome"/>
</dbReference>
<name>A0A6C1B3B7_9RHOO</name>
<proteinExistence type="predicted"/>
<organism evidence="1 2">
    <name type="scientific">Nitrogeniibacter mangrovi</name>
    <dbReference type="NCBI Taxonomy" id="2016596"/>
    <lineage>
        <taxon>Bacteria</taxon>
        <taxon>Pseudomonadati</taxon>
        <taxon>Pseudomonadota</taxon>
        <taxon>Betaproteobacteria</taxon>
        <taxon>Rhodocyclales</taxon>
        <taxon>Zoogloeaceae</taxon>
        <taxon>Nitrogeniibacter</taxon>
    </lineage>
</organism>
<evidence type="ECO:0000313" key="2">
    <source>
        <dbReference type="Proteomes" id="UP000501991"/>
    </source>
</evidence>
<evidence type="ECO:0008006" key="3">
    <source>
        <dbReference type="Google" id="ProtNLM"/>
    </source>
</evidence>
<gene>
    <name evidence="1" type="ORF">G3580_09665</name>
</gene>
<evidence type="ECO:0000313" key="1">
    <source>
        <dbReference type="EMBL" id="QID17883.1"/>
    </source>
</evidence>